<dbReference type="RefSeq" id="WP_344826504.1">
    <property type="nucleotide sequence ID" value="NZ_BAABEZ010000022.1"/>
</dbReference>
<dbReference type="EMBL" id="BAABEZ010000022">
    <property type="protein sequence ID" value="GAA4456073.1"/>
    <property type="molecule type" value="Genomic_DNA"/>
</dbReference>
<evidence type="ECO:0000313" key="7">
    <source>
        <dbReference type="Proteomes" id="UP001501410"/>
    </source>
</evidence>
<dbReference type="Gene3D" id="3.30.1600.10">
    <property type="entry name" value="SIR2/SIRT2 'Small Domain"/>
    <property type="match status" value="1"/>
</dbReference>
<dbReference type="InterPro" id="IPR029035">
    <property type="entry name" value="DHS-like_NAD/FAD-binding_dom"/>
</dbReference>
<comment type="caution">
    <text evidence="6">The sequence shown here is derived from an EMBL/GenBank/DDBJ whole genome shotgun (WGS) entry which is preliminary data.</text>
</comment>
<accession>A0ABP8MXC2</accession>
<keyword evidence="2" id="KW-0808">Transferase</keyword>
<dbReference type="PROSITE" id="PS50305">
    <property type="entry name" value="SIRTUIN"/>
    <property type="match status" value="1"/>
</dbReference>
<keyword evidence="7" id="KW-1185">Reference proteome</keyword>
<dbReference type="SUPFAM" id="SSF52467">
    <property type="entry name" value="DHS-like NAD/FAD-binding domain"/>
    <property type="match status" value="1"/>
</dbReference>
<dbReference type="Gene3D" id="3.40.50.1220">
    <property type="entry name" value="TPP-binding domain"/>
    <property type="match status" value="1"/>
</dbReference>
<sequence length="231" mass="25928">MNRKNLLVLTGAGISAESGLQTFRDGDGLWENHRVEDVATPEAWHRDPELVLNFYNMRRRACDAAHPNAAHLGLVSLEDDFEVRIVTQNIDTLHERAGSSNVLHLHGSIDKMRSERNEQVLYDYDRDLSLNDFAPDGGRFRPHVVWFGEAVPNIHTAAEWVEHWADIIVLIGSSLAVYPAAGLLTYAPSHLPKYVLDKRIPDVKAVSNVFPIEMPASLGIHELARLLREDA</sequence>
<dbReference type="Proteomes" id="UP001501410">
    <property type="component" value="Unassembled WGS sequence"/>
</dbReference>
<dbReference type="PANTHER" id="PTHR11085:SF4">
    <property type="entry name" value="NAD-DEPENDENT PROTEIN DEACYLASE"/>
    <property type="match status" value="1"/>
</dbReference>
<dbReference type="PANTHER" id="PTHR11085">
    <property type="entry name" value="NAD-DEPENDENT PROTEIN DEACYLASE SIRTUIN-5, MITOCHONDRIAL-RELATED"/>
    <property type="match status" value="1"/>
</dbReference>
<evidence type="ECO:0000259" key="5">
    <source>
        <dbReference type="PROSITE" id="PS50305"/>
    </source>
</evidence>
<organism evidence="6 7">
    <name type="scientific">Rurimicrobium arvi</name>
    <dbReference type="NCBI Taxonomy" id="2049916"/>
    <lineage>
        <taxon>Bacteria</taxon>
        <taxon>Pseudomonadati</taxon>
        <taxon>Bacteroidota</taxon>
        <taxon>Chitinophagia</taxon>
        <taxon>Chitinophagales</taxon>
        <taxon>Chitinophagaceae</taxon>
        <taxon>Rurimicrobium</taxon>
    </lineage>
</organism>
<evidence type="ECO:0000313" key="6">
    <source>
        <dbReference type="EMBL" id="GAA4456073.1"/>
    </source>
</evidence>
<name>A0ABP8MXC2_9BACT</name>
<dbReference type="InterPro" id="IPR026590">
    <property type="entry name" value="Ssirtuin_cat_dom"/>
</dbReference>
<feature type="domain" description="Deacetylase sirtuin-type" evidence="5">
    <location>
        <begin position="1"/>
        <end position="230"/>
    </location>
</feature>
<evidence type="ECO:0000256" key="4">
    <source>
        <dbReference type="PROSITE-ProRule" id="PRU00236"/>
    </source>
</evidence>
<comment type="caution">
    <text evidence="4">Lacks conserved residue(s) required for the propagation of feature annotation.</text>
</comment>
<protein>
    <recommendedName>
        <fullName evidence="1">protein acetyllysine N-acetyltransferase</fullName>
        <ecNumber evidence="1">2.3.1.286</ecNumber>
    </recommendedName>
</protein>
<gene>
    <name evidence="6" type="ORF">GCM10023092_20790</name>
</gene>
<dbReference type="InterPro" id="IPR003000">
    <property type="entry name" value="Sirtuin"/>
</dbReference>
<proteinExistence type="predicted"/>
<dbReference type="InterPro" id="IPR026591">
    <property type="entry name" value="Sirtuin_cat_small_dom_sf"/>
</dbReference>
<reference evidence="7" key="1">
    <citation type="journal article" date="2019" name="Int. J. Syst. Evol. Microbiol.">
        <title>The Global Catalogue of Microorganisms (GCM) 10K type strain sequencing project: providing services to taxonomists for standard genome sequencing and annotation.</title>
        <authorList>
            <consortium name="The Broad Institute Genomics Platform"/>
            <consortium name="The Broad Institute Genome Sequencing Center for Infectious Disease"/>
            <person name="Wu L."/>
            <person name="Ma J."/>
        </authorList>
    </citation>
    <scope>NUCLEOTIDE SEQUENCE [LARGE SCALE GENOMIC DNA]</scope>
    <source>
        <strain evidence="7">JCM 31921</strain>
    </source>
</reference>
<evidence type="ECO:0000256" key="3">
    <source>
        <dbReference type="ARBA" id="ARBA00023027"/>
    </source>
</evidence>
<dbReference type="InterPro" id="IPR050134">
    <property type="entry name" value="NAD-dep_sirtuin_deacylases"/>
</dbReference>
<evidence type="ECO:0000256" key="2">
    <source>
        <dbReference type="ARBA" id="ARBA00022679"/>
    </source>
</evidence>
<dbReference type="EC" id="2.3.1.286" evidence="1"/>
<keyword evidence="3" id="KW-0520">NAD</keyword>
<dbReference type="Pfam" id="PF02146">
    <property type="entry name" value="SIR2"/>
    <property type="match status" value="1"/>
</dbReference>
<evidence type="ECO:0000256" key="1">
    <source>
        <dbReference type="ARBA" id="ARBA00012928"/>
    </source>
</evidence>